<sequence>MAGTTCQMVNGKPECVKNGEVEPYNPCAATTCPVGYECRPKQVQCIRAPCNPIGECYNPAEEIGGKKCGENESYRDCASHCEPSCKQKSPICILSCAPGKCQCNNGFYRNSSGKCVTEAECDGSTKGGSSYSRRR</sequence>
<feature type="domain" description="TIL" evidence="4">
    <location>
        <begin position="68"/>
        <end position="121"/>
    </location>
</feature>
<dbReference type="AlphaFoldDB" id="A0A0B1SV53"/>
<dbReference type="CDD" id="cd19941">
    <property type="entry name" value="TIL"/>
    <property type="match status" value="1"/>
</dbReference>
<dbReference type="Pfam" id="PF01826">
    <property type="entry name" value="TIL"/>
    <property type="match status" value="1"/>
</dbReference>
<evidence type="ECO:0000313" key="6">
    <source>
        <dbReference type="Proteomes" id="UP000053660"/>
    </source>
</evidence>
<dbReference type="EMBL" id="KN558635">
    <property type="protein sequence ID" value="KHJ87070.1"/>
    <property type="molecule type" value="Genomic_DNA"/>
</dbReference>
<evidence type="ECO:0000256" key="1">
    <source>
        <dbReference type="ARBA" id="ARBA00022690"/>
    </source>
</evidence>
<dbReference type="OrthoDB" id="152433at2759"/>
<keyword evidence="2" id="KW-0722">Serine protease inhibitor</keyword>
<dbReference type="SUPFAM" id="SSF57567">
    <property type="entry name" value="Serine protease inhibitors"/>
    <property type="match status" value="1"/>
</dbReference>
<evidence type="ECO:0000256" key="3">
    <source>
        <dbReference type="ARBA" id="ARBA00023157"/>
    </source>
</evidence>
<dbReference type="InterPro" id="IPR036084">
    <property type="entry name" value="Ser_inhib-like_sf"/>
</dbReference>
<accession>A0A0B1SV53</accession>
<dbReference type="GO" id="GO:0004867">
    <property type="term" value="F:serine-type endopeptidase inhibitor activity"/>
    <property type="evidence" value="ECO:0007669"/>
    <property type="project" value="UniProtKB-KW"/>
</dbReference>
<organism evidence="5 6">
    <name type="scientific">Oesophagostomum dentatum</name>
    <name type="common">Nodular worm</name>
    <dbReference type="NCBI Taxonomy" id="61180"/>
    <lineage>
        <taxon>Eukaryota</taxon>
        <taxon>Metazoa</taxon>
        <taxon>Ecdysozoa</taxon>
        <taxon>Nematoda</taxon>
        <taxon>Chromadorea</taxon>
        <taxon>Rhabditida</taxon>
        <taxon>Rhabditina</taxon>
        <taxon>Rhabditomorpha</taxon>
        <taxon>Strongyloidea</taxon>
        <taxon>Strongylidae</taxon>
        <taxon>Oesophagostomum</taxon>
    </lineage>
</organism>
<dbReference type="PANTHER" id="PTHR23259">
    <property type="entry name" value="RIDDLE"/>
    <property type="match status" value="1"/>
</dbReference>
<keyword evidence="6" id="KW-1185">Reference proteome</keyword>
<gene>
    <name evidence="5" type="ORF">OESDEN_13162</name>
</gene>
<evidence type="ECO:0000313" key="5">
    <source>
        <dbReference type="EMBL" id="KHJ87070.1"/>
    </source>
</evidence>
<dbReference type="Proteomes" id="UP000053660">
    <property type="component" value="Unassembled WGS sequence"/>
</dbReference>
<reference evidence="5 6" key="1">
    <citation type="submission" date="2014-03" db="EMBL/GenBank/DDBJ databases">
        <title>Draft genome of the hookworm Oesophagostomum dentatum.</title>
        <authorList>
            <person name="Mitreva M."/>
        </authorList>
    </citation>
    <scope>NUCLEOTIDE SEQUENCE [LARGE SCALE GENOMIC DNA]</scope>
    <source>
        <strain evidence="5 6">OD-Hann</strain>
    </source>
</reference>
<evidence type="ECO:0000259" key="4">
    <source>
        <dbReference type="Pfam" id="PF01826"/>
    </source>
</evidence>
<name>A0A0B1SV53_OESDE</name>
<protein>
    <submittedName>
        <fullName evidence="5">Trypsin Inhibitor like cysteine rich domain protein</fullName>
    </submittedName>
</protein>
<dbReference type="InterPro" id="IPR002919">
    <property type="entry name" value="TIL_dom"/>
</dbReference>
<proteinExistence type="predicted"/>
<dbReference type="Gene3D" id="2.10.25.10">
    <property type="entry name" value="Laminin"/>
    <property type="match status" value="1"/>
</dbReference>
<keyword evidence="3" id="KW-1015">Disulfide bond</keyword>
<dbReference type="PANTHER" id="PTHR23259:SF70">
    <property type="entry name" value="ACCESSORY GLAND PROTEIN ACP62F-RELATED"/>
    <property type="match status" value="1"/>
</dbReference>
<evidence type="ECO:0000256" key="2">
    <source>
        <dbReference type="ARBA" id="ARBA00022900"/>
    </source>
</evidence>
<dbReference type="InterPro" id="IPR051368">
    <property type="entry name" value="SerProtInhib-TIL_Domain"/>
</dbReference>
<keyword evidence="1" id="KW-0646">Protease inhibitor</keyword>